<evidence type="ECO:0000256" key="5">
    <source>
        <dbReference type="ARBA" id="ARBA00022454"/>
    </source>
</evidence>
<dbReference type="GO" id="GO:0004519">
    <property type="term" value="F:endonuclease activity"/>
    <property type="evidence" value="ECO:0007669"/>
    <property type="project" value="UniProtKB-KW"/>
</dbReference>
<evidence type="ECO:0000256" key="4">
    <source>
        <dbReference type="ARBA" id="ARBA00004604"/>
    </source>
</evidence>
<dbReference type="PANTHER" id="PTHR15696:SF0">
    <property type="entry name" value="TELOMERASE-BINDING PROTEIN EST1A"/>
    <property type="match status" value="1"/>
</dbReference>
<keyword evidence="8" id="KW-0255">Endonuclease</keyword>
<dbReference type="FunFam" id="1.25.40.10:FF:000094">
    <property type="entry name" value="telomerase-binding protein EST1A isoform X1"/>
    <property type="match status" value="1"/>
</dbReference>
<dbReference type="Proteomes" id="UP000014760">
    <property type="component" value="Unassembled WGS sequence"/>
</dbReference>
<dbReference type="AlphaFoldDB" id="R7TKE7"/>
<feature type="domain" description="PIN" evidence="18">
    <location>
        <begin position="766"/>
        <end position="915"/>
    </location>
</feature>
<evidence type="ECO:0000256" key="1">
    <source>
        <dbReference type="ARBA" id="ARBA00001936"/>
    </source>
</evidence>
<evidence type="ECO:0000256" key="3">
    <source>
        <dbReference type="ARBA" id="ARBA00004574"/>
    </source>
</evidence>
<dbReference type="InterPro" id="IPR018834">
    <property type="entry name" value="DNA/RNA-bd_Est1-type"/>
</dbReference>
<comment type="subcellular location">
    <subcellularLocation>
        <location evidence="3">Chromosome</location>
        <location evidence="3">Telomere</location>
    </subcellularLocation>
    <subcellularLocation>
        <location evidence="2">Cytoplasm</location>
        <location evidence="2">Cytosol</location>
    </subcellularLocation>
    <subcellularLocation>
        <location evidence="4">Nucleus</location>
        <location evidence="4">Nucleolus</location>
    </subcellularLocation>
</comment>
<feature type="compositionally biased region" description="Basic residues" evidence="17">
    <location>
        <begin position="7"/>
        <end position="17"/>
    </location>
</feature>
<dbReference type="GO" id="GO:0005730">
    <property type="term" value="C:nucleolus"/>
    <property type="evidence" value="ECO:0007669"/>
    <property type="project" value="UniProtKB-SubCell"/>
</dbReference>
<evidence type="ECO:0000256" key="2">
    <source>
        <dbReference type="ARBA" id="ARBA00004514"/>
    </source>
</evidence>
<evidence type="ECO:0000256" key="8">
    <source>
        <dbReference type="ARBA" id="ARBA00022759"/>
    </source>
</evidence>
<reference evidence="20" key="3">
    <citation type="submission" date="2015-06" db="UniProtKB">
        <authorList>
            <consortium name="EnsemblMetazoa"/>
        </authorList>
    </citation>
    <scope>IDENTIFICATION</scope>
</reference>
<proteinExistence type="predicted"/>
<dbReference type="SMART" id="SM00670">
    <property type="entry name" value="PINc"/>
    <property type="match status" value="1"/>
</dbReference>
<dbReference type="SUPFAM" id="SSF88723">
    <property type="entry name" value="PIN domain-like"/>
    <property type="match status" value="1"/>
</dbReference>
<dbReference type="Pfam" id="PF10374">
    <property type="entry name" value="EST1"/>
    <property type="match status" value="1"/>
</dbReference>
<dbReference type="Pfam" id="PF13638">
    <property type="entry name" value="PIN_4"/>
    <property type="match status" value="1"/>
</dbReference>
<evidence type="ECO:0000256" key="16">
    <source>
        <dbReference type="ARBA" id="ARBA00083936"/>
    </source>
</evidence>
<dbReference type="FunCoup" id="R7TKE7">
    <property type="interactions" value="1581"/>
</dbReference>
<evidence type="ECO:0000256" key="15">
    <source>
        <dbReference type="ARBA" id="ARBA00083388"/>
    </source>
</evidence>
<dbReference type="STRING" id="283909.R7TKE7"/>
<dbReference type="InterPro" id="IPR029060">
    <property type="entry name" value="PIN-like_dom_sf"/>
</dbReference>
<evidence type="ECO:0000256" key="6">
    <source>
        <dbReference type="ARBA" id="ARBA00022490"/>
    </source>
</evidence>
<dbReference type="PANTHER" id="PTHR15696">
    <property type="entry name" value="SMG-7 SUPPRESSOR WITH MORPHOLOGICAL EFFECT ON GENITALIA PROTEIN 7"/>
    <property type="match status" value="1"/>
</dbReference>
<evidence type="ECO:0000256" key="12">
    <source>
        <dbReference type="ARBA" id="ARBA00023242"/>
    </source>
</evidence>
<dbReference type="SUPFAM" id="SSF48452">
    <property type="entry name" value="TPR-like"/>
    <property type="match status" value="1"/>
</dbReference>
<evidence type="ECO:0000256" key="13">
    <source>
        <dbReference type="ARBA" id="ARBA00069784"/>
    </source>
</evidence>
<feature type="compositionally biased region" description="Basic and acidic residues" evidence="17">
    <location>
        <begin position="380"/>
        <end position="396"/>
    </location>
</feature>
<feature type="compositionally biased region" description="Basic and acidic residues" evidence="17">
    <location>
        <begin position="362"/>
        <end position="371"/>
    </location>
</feature>
<evidence type="ECO:0000259" key="18">
    <source>
        <dbReference type="SMART" id="SM00670"/>
    </source>
</evidence>
<dbReference type="EMBL" id="AMQN01012500">
    <property type="status" value="NOT_ANNOTATED_CDS"/>
    <property type="molecule type" value="Genomic_DNA"/>
</dbReference>
<evidence type="ECO:0000256" key="9">
    <source>
        <dbReference type="ARBA" id="ARBA00022801"/>
    </source>
</evidence>
<dbReference type="GO" id="GO:0070034">
    <property type="term" value="F:telomerase RNA binding"/>
    <property type="evidence" value="ECO:0007669"/>
    <property type="project" value="TreeGrafter"/>
</dbReference>
<dbReference type="OrthoDB" id="2017974at2759"/>
<reference evidence="19 21" key="2">
    <citation type="journal article" date="2013" name="Nature">
        <title>Insights into bilaterian evolution from three spiralian genomes.</title>
        <authorList>
            <person name="Simakov O."/>
            <person name="Marletaz F."/>
            <person name="Cho S.J."/>
            <person name="Edsinger-Gonzales E."/>
            <person name="Havlak P."/>
            <person name="Hellsten U."/>
            <person name="Kuo D.H."/>
            <person name="Larsson T."/>
            <person name="Lv J."/>
            <person name="Arendt D."/>
            <person name="Savage R."/>
            <person name="Osoegawa K."/>
            <person name="de Jong P."/>
            <person name="Grimwood J."/>
            <person name="Chapman J.A."/>
            <person name="Shapiro H."/>
            <person name="Aerts A."/>
            <person name="Otillar R.P."/>
            <person name="Terry A.Y."/>
            <person name="Boore J.L."/>
            <person name="Grigoriev I.V."/>
            <person name="Lindberg D.R."/>
            <person name="Seaver E.C."/>
            <person name="Weisblat D.A."/>
            <person name="Putnam N.H."/>
            <person name="Rokhsar D.S."/>
        </authorList>
    </citation>
    <scope>NUCLEOTIDE SEQUENCE</scope>
    <source>
        <strain evidence="19 21">I ESC-2004</strain>
    </source>
</reference>
<feature type="region of interest" description="Disordered" evidence="17">
    <location>
        <begin position="681"/>
        <end position="726"/>
    </location>
</feature>
<keyword evidence="5" id="KW-0158">Chromosome</keyword>
<dbReference type="InterPro" id="IPR011990">
    <property type="entry name" value="TPR-like_helical_dom_sf"/>
</dbReference>
<feature type="compositionally biased region" description="Polar residues" evidence="17">
    <location>
        <begin position="40"/>
        <end position="50"/>
    </location>
</feature>
<feature type="region of interest" description="Disordered" evidence="17">
    <location>
        <begin position="362"/>
        <end position="410"/>
    </location>
</feature>
<evidence type="ECO:0000313" key="20">
    <source>
        <dbReference type="EnsemblMetazoa" id="CapteP170037"/>
    </source>
</evidence>
<dbReference type="InterPro" id="IPR045153">
    <property type="entry name" value="Est1/Ebs1-like"/>
</dbReference>
<accession>R7TKE7</accession>
<keyword evidence="10" id="KW-0779">Telomere</keyword>
<dbReference type="FunFam" id="3.40.50.1010:FF:000014">
    <property type="entry name" value="telomerase-binding protein EST1A isoform X1"/>
    <property type="match status" value="1"/>
</dbReference>
<sequence>MPVPARGRGRTRGRGSHRTLYDPNNPQKHHNTLNFHEDQTGSPDSPYSPQCQQEAHGFQRFPHDHWYTQQEYTVAGSPHAEGHKHIELQEGGHLPDDTYTRDPYYHSGYEQEASSPTGRLSKAQTILREVAPRESQLGNLVSRRMAGAEGFARMMAIRREVQNLYSQVILLDPDLCNHQNVEQLLWKNAFYQIIEMLRKQLEDDNEDSLPAKESLLQLIDDGTAFYQKLLDDLQSVYKFNLDDFLDQNSLPSENLNRKVKLALLSAQRTLICLGDIARYRELANHTTNYGRSRSWYMKAQQIAPKNGRPYNQLAILALYTRRKLDAVYYYIRSLAASNPFLTARESLMSLFDEARRKAEAAEKKRREEKAEKRKRRQLLKKQDAEYGTEHRLEVWHSPDGSTSLEGNSEDEEELSALSMIELNRRFILSFLNVHGKLFTKTGMESFLEVRHQMLLELIRLLSFSPIPVGNTRLLQLMAINMFAVDNATPEEGSVESDCRALLQEQAVQLGLDMFACLINRSIVLFDEHQKSGNCQILSEDLHQLIASIKAWADWMTCHEHLWNPPPSPVDPAYSLGLDVWQSIATFCNVLQDLQISHVKLYSSMREGCEAVILEEDVLMQGFVPLLTLPQTQTYVHSFTDKDVAKDCLRVIKLTTFGDYLCGIANPVLTYNVPKKSYESLVSTDDEAEEKRKKKRPRSFTSEDDDVVVESSSASDDSDVGSDDIRSLKKRKQELKRKMKQKDKYQTTIEAALNSQHRPLVIDVTPVNLVPDTNCFISHLDELQTIVSTSRYTLVVPLIVITELDGLAKGHRDGRVDCHQLPGHASRAVSFLEEEFEARNSYLKAITSKGTFMSTISFRSEESAADKGNNDDIILSCCLHQIKDRARDFMPDKDQGGPITLTRNVVLLTDDRNLHLKAHMRNVPVRNVNNFMRWAKIS</sequence>
<gene>
    <name evidence="19" type="ORF">CAPTEDRAFT_170037</name>
</gene>
<protein>
    <recommendedName>
        <fullName evidence="13">Telomerase-binding protein EST1A</fullName>
    </recommendedName>
    <alternativeName>
        <fullName evidence="15">Ever shorter telomeres 1A</fullName>
    </alternativeName>
    <alternativeName>
        <fullName evidence="14">Nonsense mediated mRNA decay factor SMG6</fullName>
    </alternativeName>
    <alternativeName>
        <fullName evidence="16">Smg-6 homolog</fullName>
    </alternativeName>
</protein>
<evidence type="ECO:0000313" key="19">
    <source>
        <dbReference type="EMBL" id="ELT93962.1"/>
    </source>
</evidence>
<keyword evidence="6" id="KW-0963">Cytoplasm</keyword>
<evidence type="ECO:0000256" key="7">
    <source>
        <dbReference type="ARBA" id="ARBA00022722"/>
    </source>
</evidence>
<dbReference type="HOGENOM" id="CLU_004735_1_0_1"/>
<dbReference type="Gene3D" id="3.40.50.1010">
    <property type="entry name" value="5'-nuclease"/>
    <property type="match status" value="1"/>
</dbReference>
<evidence type="ECO:0000256" key="14">
    <source>
        <dbReference type="ARBA" id="ARBA00078075"/>
    </source>
</evidence>
<feature type="region of interest" description="Disordered" evidence="17">
    <location>
        <begin position="1"/>
        <end position="50"/>
    </location>
</feature>
<keyword evidence="21" id="KW-1185">Reference proteome</keyword>
<evidence type="ECO:0000256" key="17">
    <source>
        <dbReference type="SAM" id="MobiDB-lite"/>
    </source>
</evidence>
<organism evidence="19">
    <name type="scientific">Capitella teleta</name>
    <name type="common">Polychaete worm</name>
    <dbReference type="NCBI Taxonomy" id="283909"/>
    <lineage>
        <taxon>Eukaryota</taxon>
        <taxon>Metazoa</taxon>
        <taxon>Spiralia</taxon>
        <taxon>Lophotrochozoa</taxon>
        <taxon>Annelida</taxon>
        <taxon>Polychaeta</taxon>
        <taxon>Sedentaria</taxon>
        <taxon>Scolecida</taxon>
        <taxon>Capitellidae</taxon>
        <taxon>Capitella</taxon>
    </lineage>
</organism>
<dbReference type="EMBL" id="KB309554">
    <property type="protein sequence ID" value="ELT93962.1"/>
    <property type="molecule type" value="Genomic_DNA"/>
</dbReference>
<dbReference type="CDD" id="cd09885">
    <property type="entry name" value="PIN_Smg6-like"/>
    <property type="match status" value="1"/>
</dbReference>
<dbReference type="GO" id="GO:0000781">
    <property type="term" value="C:chromosome, telomeric region"/>
    <property type="evidence" value="ECO:0007669"/>
    <property type="project" value="UniProtKB-SubCell"/>
</dbReference>
<dbReference type="InterPro" id="IPR002716">
    <property type="entry name" value="PIN_dom"/>
</dbReference>
<evidence type="ECO:0000313" key="21">
    <source>
        <dbReference type="Proteomes" id="UP000014760"/>
    </source>
</evidence>
<keyword evidence="12" id="KW-0539">Nucleus</keyword>
<dbReference type="Pfam" id="PF10373">
    <property type="entry name" value="EST1_DNA_bind"/>
    <property type="match status" value="1"/>
</dbReference>
<dbReference type="GO" id="GO:0005697">
    <property type="term" value="C:telomerase holoenzyme complex"/>
    <property type="evidence" value="ECO:0007669"/>
    <property type="project" value="TreeGrafter"/>
</dbReference>
<keyword evidence="9" id="KW-0378">Hydrolase</keyword>
<evidence type="ECO:0000256" key="11">
    <source>
        <dbReference type="ARBA" id="ARBA00023161"/>
    </source>
</evidence>
<keyword evidence="11" id="KW-0866">Nonsense-mediated mRNA decay</keyword>
<dbReference type="InterPro" id="IPR019458">
    <property type="entry name" value="Est1-like_N"/>
</dbReference>
<comment type="cofactor">
    <cofactor evidence="1">
        <name>Mn(2+)</name>
        <dbReference type="ChEBI" id="CHEBI:29035"/>
    </cofactor>
</comment>
<name>R7TKE7_CAPTE</name>
<dbReference type="GO" id="GO:0042162">
    <property type="term" value="F:telomeric DNA binding"/>
    <property type="evidence" value="ECO:0007669"/>
    <property type="project" value="TreeGrafter"/>
</dbReference>
<dbReference type="GO" id="GO:0000184">
    <property type="term" value="P:nuclear-transcribed mRNA catabolic process, nonsense-mediated decay"/>
    <property type="evidence" value="ECO:0007669"/>
    <property type="project" value="UniProtKB-KW"/>
</dbReference>
<dbReference type="Gene3D" id="1.25.40.10">
    <property type="entry name" value="Tetratricopeptide repeat domain"/>
    <property type="match status" value="1"/>
</dbReference>
<dbReference type="EnsemblMetazoa" id="CapteT170037">
    <property type="protein sequence ID" value="CapteP170037"/>
    <property type="gene ID" value="CapteG170037"/>
</dbReference>
<dbReference type="OMA" id="CEHKVDV"/>
<dbReference type="GO" id="GO:0016787">
    <property type="term" value="F:hydrolase activity"/>
    <property type="evidence" value="ECO:0007669"/>
    <property type="project" value="UniProtKB-KW"/>
</dbReference>
<keyword evidence="7" id="KW-0540">Nuclease</keyword>
<dbReference type="GO" id="GO:0005829">
    <property type="term" value="C:cytosol"/>
    <property type="evidence" value="ECO:0007669"/>
    <property type="project" value="UniProtKB-SubCell"/>
</dbReference>
<reference evidence="21" key="1">
    <citation type="submission" date="2012-12" db="EMBL/GenBank/DDBJ databases">
        <authorList>
            <person name="Hellsten U."/>
            <person name="Grimwood J."/>
            <person name="Chapman J.A."/>
            <person name="Shapiro H."/>
            <person name="Aerts A."/>
            <person name="Otillar R.P."/>
            <person name="Terry A.Y."/>
            <person name="Boore J.L."/>
            <person name="Simakov O."/>
            <person name="Marletaz F."/>
            <person name="Cho S.-J."/>
            <person name="Edsinger-Gonzales E."/>
            <person name="Havlak P."/>
            <person name="Kuo D.-H."/>
            <person name="Larsson T."/>
            <person name="Lv J."/>
            <person name="Arendt D."/>
            <person name="Savage R."/>
            <person name="Osoegawa K."/>
            <person name="de Jong P."/>
            <person name="Lindberg D.R."/>
            <person name="Seaver E.C."/>
            <person name="Weisblat D.A."/>
            <person name="Putnam N.H."/>
            <person name="Grigoriev I.V."/>
            <person name="Rokhsar D.S."/>
        </authorList>
    </citation>
    <scope>NUCLEOTIDE SEQUENCE</scope>
    <source>
        <strain evidence="21">I ESC-2004</strain>
    </source>
</reference>
<evidence type="ECO:0000256" key="10">
    <source>
        <dbReference type="ARBA" id="ARBA00022895"/>
    </source>
</evidence>